<dbReference type="PROSITE" id="PS50995">
    <property type="entry name" value="HTH_MARR_2"/>
    <property type="match status" value="1"/>
</dbReference>
<dbReference type="InterPro" id="IPR000835">
    <property type="entry name" value="HTH_MarR-typ"/>
</dbReference>
<dbReference type="InterPro" id="IPR039422">
    <property type="entry name" value="MarR/SlyA-like"/>
</dbReference>
<dbReference type="Proteomes" id="UP001501690">
    <property type="component" value="Unassembled WGS sequence"/>
</dbReference>
<dbReference type="SUPFAM" id="SSF46785">
    <property type="entry name" value="Winged helix' DNA-binding domain"/>
    <property type="match status" value="1"/>
</dbReference>
<dbReference type="PANTHER" id="PTHR33164">
    <property type="entry name" value="TRANSCRIPTIONAL REGULATOR, MARR FAMILY"/>
    <property type="match status" value="1"/>
</dbReference>
<sequence length="168" mass="18215">MSVSDDGDQRDTMFVALAATLVDVTREMRLSASHTNPVFPLTQTQSQVMHFVHQNPGCAPSEIADANGLQRTNVSAALRELKERGYVTSERSVDDGRGIRIHSTVLADTNIARLRRAWGEHLADAWGGRDADGLASALRTLESIRDALGARRATKDFAPETAATRTAS</sequence>
<organism evidence="2 3">
    <name type="scientific">Microbacterium sediminicola</name>
    <dbReference type="NCBI Taxonomy" id="415210"/>
    <lineage>
        <taxon>Bacteria</taxon>
        <taxon>Bacillati</taxon>
        <taxon>Actinomycetota</taxon>
        <taxon>Actinomycetes</taxon>
        <taxon>Micrococcales</taxon>
        <taxon>Microbacteriaceae</taxon>
        <taxon>Microbacterium</taxon>
    </lineage>
</organism>
<dbReference type="EMBL" id="BAAAPL010000002">
    <property type="protein sequence ID" value="GAA1704524.1"/>
    <property type="molecule type" value="Genomic_DNA"/>
</dbReference>
<protein>
    <recommendedName>
        <fullName evidence="1">HTH marR-type domain-containing protein</fullName>
    </recommendedName>
</protein>
<dbReference type="InterPro" id="IPR036390">
    <property type="entry name" value="WH_DNA-bd_sf"/>
</dbReference>
<keyword evidence="3" id="KW-1185">Reference proteome</keyword>
<gene>
    <name evidence="2" type="ORF">GCM10009808_23080</name>
</gene>
<dbReference type="RefSeq" id="WP_344072741.1">
    <property type="nucleotide sequence ID" value="NZ_BAAAPL010000002.1"/>
</dbReference>
<evidence type="ECO:0000313" key="2">
    <source>
        <dbReference type="EMBL" id="GAA1704524.1"/>
    </source>
</evidence>
<comment type="caution">
    <text evidence="2">The sequence shown here is derived from an EMBL/GenBank/DDBJ whole genome shotgun (WGS) entry which is preliminary data.</text>
</comment>
<proteinExistence type="predicted"/>
<dbReference type="PANTHER" id="PTHR33164:SF43">
    <property type="entry name" value="HTH-TYPE TRANSCRIPTIONAL REPRESSOR YETL"/>
    <property type="match status" value="1"/>
</dbReference>
<evidence type="ECO:0000313" key="3">
    <source>
        <dbReference type="Proteomes" id="UP001501690"/>
    </source>
</evidence>
<feature type="domain" description="HTH marR-type" evidence="1">
    <location>
        <begin position="14"/>
        <end position="146"/>
    </location>
</feature>
<name>A0ABP4UG96_9MICO</name>
<reference evidence="3" key="1">
    <citation type="journal article" date="2019" name="Int. J. Syst. Evol. Microbiol.">
        <title>The Global Catalogue of Microorganisms (GCM) 10K type strain sequencing project: providing services to taxonomists for standard genome sequencing and annotation.</title>
        <authorList>
            <consortium name="The Broad Institute Genomics Platform"/>
            <consortium name="The Broad Institute Genome Sequencing Center for Infectious Disease"/>
            <person name="Wu L."/>
            <person name="Ma J."/>
        </authorList>
    </citation>
    <scope>NUCLEOTIDE SEQUENCE [LARGE SCALE GENOMIC DNA]</scope>
    <source>
        <strain evidence="3">JCM 15577</strain>
    </source>
</reference>
<accession>A0ABP4UG96</accession>
<dbReference type="InterPro" id="IPR036388">
    <property type="entry name" value="WH-like_DNA-bd_sf"/>
</dbReference>
<evidence type="ECO:0000259" key="1">
    <source>
        <dbReference type="PROSITE" id="PS50995"/>
    </source>
</evidence>
<dbReference type="Gene3D" id="1.10.10.10">
    <property type="entry name" value="Winged helix-like DNA-binding domain superfamily/Winged helix DNA-binding domain"/>
    <property type="match status" value="1"/>
</dbReference>
<dbReference type="SMART" id="SM00347">
    <property type="entry name" value="HTH_MARR"/>
    <property type="match status" value="1"/>
</dbReference>
<dbReference type="Pfam" id="PF12802">
    <property type="entry name" value="MarR_2"/>
    <property type="match status" value="1"/>
</dbReference>